<dbReference type="Proteomes" id="UP000292082">
    <property type="component" value="Unassembled WGS sequence"/>
</dbReference>
<evidence type="ECO:0000313" key="1">
    <source>
        <dbReference type="EMBL" id="TBU54037.1"/>
    </source>
</evidence>
<dbReference type="EMBL" id="ML145198">
    <property type="protein sequence ID" value="TBU54037.1"/>
    <property type="molecule type" value="Genomic_DNA"/>
</dbReference>
<dbReference type="SUPFAM" id="SSF54695">
    <property type="entry name" value="POZ domain"/>
    <property type="match status" value="1"/>
</dbReference>
<proteinExistence type="predicted"/>
<organism evidence="1 2">
    <name type="scientific">Dichomitus squalens</name>
    <dbReference type="NCBI Taxonomy" id="114155"/>
    <lineage>
        <taxon>Eukaryota</taxon>
        <taxon>Fungi</taxon>
        <taxon>Dikarya</taxon>
        <taxon>Basidiomycota</taxon>
        <taxon>Agaricomycotina</taxon>
        <taxon>Agaricomycetes</taxon>
        <taxon>Polyporales</taxon>
        <taxon>Polyporaceae</taxon>
        <taxon>Dichomitus</taxon>
    </lineage>
</organism>
<reference evidence="1 2" key="1">
    <citation type="submission" date="2019-01" db="EMBL/GenBank/DDBJ databases">
        <title>Draft genome sequences of three monokaryotic isolates of the white-rot basidiomycete fungus Dichomitus squalens.</title>
        <authorList>
            <consortium name="DOE Joint Genome Institute"/>
            <person name="Lopez S.C."/>
            <person name="Andreopoulos B."/>
            <person name="Pangilinan J."/>
            <person name="Lipzen A."/>
            <person name="Riley R."/>
            <person name="Ahrendt S."/>
            <person name="Ng V."/>
            <person name="Barry K."/>
            <person name="Daum C."/>
            <person name="Grigoriev I.V."/>
            <person name="Hilden K.S."/>
            <person name="Makela M.R."/>
            <person name="de Vries R.P."/>
        </authorList>
    </citation>
    <scope>NUCLEOTIDE SEQUENCE [LARGE SCALE GENOMIC DNA]</scope>
    <source>
        <strain evidence="1 2">CBS 464.89</strain>
    </source>
</reference>
<gene>
    <name evidence="1" type="ORF">BD310DRAFT_886728</name>
</gene>
<dbReference type="InterPro" id="IPR000210">
    <property type="entry name" value="BTB/POZ_dom"/>
</dbReference>
<evidence type="ECO:0000313" key="2">
    <source>
        <dbReference type="Proteomes" id="UP000292082"/>
    </source>
</evidence>
<name>A0A4Q9PIY8_9APHY</name>
<dbReference type="STRING" id="114155.A0A4Q9PIY8"/>
<dbReference type="SMART" id="SM00225">
    <property type="entry name" value="BTB"/>
    <property type="match status" value="1"/>
</dbReference>
<protein>
    <submittedName>
        <fullName evidence="1">Uncharacterized protein</fullName>
    </submittedName>
</protein>
<keyword evidence="2" id="KW-1185">Reference proteome</keyword>
<dbReference type="Gene3D" id="3.30.710.10">
    <property type="entry name" value="Potassium Channel Kv1.1, Chain A"/>
    <property type="match status" value="1"/>
</dbReference>
<sequence length="348" mass="38886">MAQKEAVSFSNPEEDRSGVPSPADAEPPFNNPSADLILRTSDNVKFRVWKSILREASPVFADMFALGRRPIQPSQFDVDSDGGGDHKPSLSSSSLELEPILDLPELTSTTLRCLLLTIYPPPTYAFTSLDDLKAVLSAAHKYQMDAVMDSLEDVLVRDFVRKETLRVFCIATLYNRPSVREAAARRFLALPPVSAAEAYVDELQDIDARSYHQLLACRRQCASVLAEATRTLSWFQDGAWVFTSLVACGCGRDEISRPLRGPDGGEVGRHIKRWFIAHYERCASALQDKPCGEALEDPALCDQALREATRCDKCRENVYDHMRIFMKSLREYVDGKVSQITTGIYCHS</sequence>
<dbReference type="InterPro" id="IPR011333">
    <property type="entry name" value="SKP1/BTB/POZ_sf"/>
</dbReference>
<accession>A0A4Q9PIY8</accession>
<dbReference type="AlphaFoldDB" id="A0A4Q9PIY8"/>
<dbReference type="Pfam" id="PF00651">
    <property type="entry name" value="BTB"/>
    <property type="match status" value="1"/>
</dbReference>